<reference evidence="2 3" key="1">
    <citation type="submission" date="2018-10" db="EMBL/GenBank/DDBJ databases">
        <authorList>
            <person name="Ekblom R."/>
            <person name="Jareborg N."/>
        </authorList>
    </citation>
    <scope>NUCLEOTIDE SEQUENCE [LARGE SCALE GENOMIC DNA]</scope>
    <source>
        <tissue evidence="2">Muscle</tissue>
    </source>
</reference>
<feature type="non-terminal residue" evidence="2">
    <location>
        <position position="1"/>
    </location>
</feature>
<feature type="compositionally biased region" description="Basic and acidic residues" evidence="1">
    <location>
        <begin position="58"/>
        <end position="76"/>
    </location>
</feature>
<name>A0A9X9Q4C6_GULGU</name>
<proteinExistence type="predicted"/>
<evidence type="ECO:0000313" key="2">
    <source>
        <dbReference type="EMBL" id="VCX10550.1"/>
    </source>
</evidence>
<evidence type="ECO:0000256" key="1">
    <source>
        <dbReference type="SAM" id="MobiDB-lite"/>
    </source>
</evidence>
<protein>
    <submittedName>
        <fullName evidence="2">Uncharacterized protein</fullName>
    </submittedName>
</protein>
<dbReference type="AlphaFoldDB" id="A0A9X9Q4C6"/>
<feature type="region of interest" description="Disordered" evidence="1">
    <location>
        <begin position="16"/>
        <end position="85"/>
    </location>
</feature>
<sequence>QSQGCLPYLEGKRLSNTIEHEAASPDAAEIEMSQQRDQLDDGEERHLLPDLNPPGKSDYMEKTECGETPRQRKAAEESLNGCRAT</sequence>
<evidence type="ECO:0000313" key="3">
    <source>
        <dbReference type="Proteomes" id="UP000269945"/>
    </source>
</evidence>
<feature type="compositionally biased region" description="Basic and acidic residues" evidence="1">
    <location>
        <begin position="37"/>
        <end position="48"/>
    </location>
</feature>
<gene>
    <name evidence="2" type="ORF">BN2614_LOCUS3</name>
</gene>
<comment type="caution">
    <text evidence="2">The sequence shown here is derived from an EMBL/GenBank/DDBJ whole genome shotgun (WGS) entry which is preliminary data.</text>
</comment>
<organism evidence="2 3">
    <name type="scientific">Gulo gulo</name>
    <name type="common">Wolverine</name>
    <name type="synonym">Gluton</name>
    <dbReference type="NCBI Taxonomy" id="48420"/>
    <lineage>
        <taxon>Eukaryota</taxon>
        <taxon>Metazoa</taxon>
        <taxon>Chordata</taxon>
        <taxon>Craniata</taxon>
        <taxon>Vertebrata</taxon>
        <taxon>Euteleostomi</taxon>
        <taxon>Mammalia</taxon>
        <taxon>Eutheria</taxon>
        <taxon>Laurasiatheria</taxon>
        <taxon>Carnivora</taxon>
        <taxon>Caniformia</taxon>
        <taxon>Musteloidea</taxon>
        <taxon>Mustelidae</taxon>
        <taxon>Guloninae</taxon>
        <taxon>Gulo</taxon>
    </lineage>
</organism>
<keyword evidence="3" id="KW-1185">Reference proteome</keyword>
<dbReference type="EMBL" id="CYRY02033878">
    <property type="protein sequence ID" value="VCX10550.1"/>
    <property type="molecule type" value="Genomic_DNA"/>
</dbReference>
<accession>A0A9X9Q4C6</accession>
<dbReference type="Proteomes" id="UP000269945">
    <property type="component" value="Unassembled WGS sequence"/>
</dbReference>